<gene>
    <name evidence="2 3" type="primary">LOC118893548</name>
</gene>
<evidence type="ECO:0000313" key="3">
    <source>
        <dbReference type="RefSeq" id="XP_036705120.1"/>
    </source>
</evidence>
<name>A0A8B8X6C3_BALMU</name>
<dbReference type="GeneID" id="118893548"/>
<dbReference type="AlphaFoldDB" id="A0A8B8X6C3"/>
<organism evidence="1 2">
    <name type="scientific">Balaenoptera musculus</name>
    <name type="common">Blue whale</name>
    <dbReference type="NCBI Taxonomy" id="9771"/>
    <lineage>
        <taxon>Eukaryota</taxon>
        <taxon>Metazoa</taxon>
        <taxon>Chordata</taxon>
        <taxon>Craniata</taxon>
        <taxon>Vertebrata</taxon>
        <taxon>Euteleostomi</taxon>
        <taxon>Mammalia</taxon>
        <taxon>Eutheria</taxon>
        <taxon>Laurasiatheria</taxon>
        <taxon>Artiodactyla</taxon>
        <taxon>Whippomorpha</taxon>
        <taxon>Cetacea</taxon>
        <taxon>Mysticeti</taxon>
        <taxon>Balaenopteridae</taxon>
        <taxon>Balaenoptera</taxon>
    </lineage>
</organism>
<reference evidence="2 3" key="1">
    <citation type="submission" date="2025-04" db="UniProtKB">
        <authorList>
            <consortium name="RefSeq"/>
        </authorList>
    </citation>
    <scope>IDENTIFICATION</scope>
    <source>
        <tissue evidence="2 3">Epidermis and Blubber</tissue>
    </source>
</reference>
<proteinExistence type="predicted"/>
<accession>A0A8B8X6C3</accession>
<keyword evidence="1" id="KW-1185">Reference proteome</keyword>
<dbReference type="RefSeq" id="XP_036705120.1">
    <property type="nucleotide sequence ID" value="XM_036849225.1"/>
</dbReference>
<evidence type="ECO:0000313" key="2">
    <source>
        <dbReference type="RefSeq" id="XP_036705119.1"/>
    </source>
</evidence>
<sequence>MPPWTFGEVFLWLTSLSLGKGHLSCLGLLYWWKVRLGDLEWLLFDFDSWHDCHHELFWIASWSKDGCWRSSLRVSNRKKEKGPNANGTQRMLLIKIGNTEEGSVRLSEVQSEEASRASGIWVVFRPRGEPLKKVGRVSQAEGAARRCESSWCVLRAHGEKRLVSLGPKVKVVKQDRLRWRGRQCLGLGQLVCHDEEPTALLPHLLGVVSEGGCDHIHRQGIS</sequence>
<protein>
    <submittedName>
        <fullName evidence="2 3">Uncharacterized protein LOC118893548 isoform X1</fullName>
    </submittedName>
</protein>
<dbReference type="KEGG" id="bmus:118893548"/>
<evidence type="ECO:0000313" key="1">
    <source>
        <dbReference type="Proteomes" id="UP000694857"/>
    </source>
</evidence>
<dbReference type="RefSeq" id="XP_036705119.1">
    <property type="nucleotide sequence ID" value="XM_036849224.1"/>
</dbReference>
<dbReference type="Proteomes" id="UP000694857">
    <property type="component" value="Chromosome 3"/>
</dbReference>